<dbReference type="CDD" id="cd07377">
    <property type="entry name" value="WHTH_GntR"/>
    <property type="match status" value="1"/>
</dbReference>
<keyword evidence="1" id="KW-0805">Transcription regulation</keyword>
<proteinExistence type="predicted"/>
<evidence type="ECO:0000256" key="2">
    <source>
        <dbReference type="ARBA" id="ARBA00023125"/>
    </source>
</evidence>
<dbReference type="Pfam" id="PF00392">
    <property type="entry name" value="GntR"/>
    <property type="match status" value="1"/>
</dbReference>
<dbReference type="InterPro" id="IPR011711">
    <property type="entry name" value="GntR_C"/>
</dbReference>
<dbReference type="SMART" id="SM00345">
    <property type="entry name" value="HTH_GNTR"/>
    <property type="match status" value="1"/>
</dbReference>
<comment type="caution">
    <text evidence="5">The sequence shown here is derived from an EMBL/GenBank/DDBJ whole genome shotgun (WGS) entry which is preliminary data.</text>
</comment>
<reference evidence="5" key="1">
    <citation type="submission" date="2019-08" db="EMBL/GenBank/DDBJ databases">
        <authorList>
            <person name="Kucharzyk K."/>
            <person name="Murdoch R.W."/>
            <person name="Higgins S."/>
            <person name="Loffler F."/>
        </authorList>
    </citation>
    <scope>NUCLEOTIDE SEQUENCE</scope>
</reference>
<evidence type="ECO:0000313" key="5">
    <source>
        <dbReference type="EMBL" id="MPM18431.1"/>
    </source>
</evidence>
<dbReference type="PANTHER" id="PTHR43537">
    <property type="entry name" value="TRANSCRIPTIONAL REGULATOR, GNTR FAMILY"/>
    <property type="match status" value="1"/>
</dbReference>
<dbReference type="SUPFAM" id="SSF48008">
    <property type="entry name" value="GntR ligand-binding domain-like"/>
    <property type="match status" value="1"/>
</dbReference>
<dbReference type="Gene3D" id="1.10.10.10">
    <property type="entry name" value="Winged helix-like DNA-binding domain superfamily/Winged helix DNA-binding domain"/>
    <property type="match status" value="1"/>
</dbReference>
<dbReference type="PROSITE" id="PS50949">
    <property type="entry name" value="HTH_GNTR"/>
    <property type="match status" value="1"/>
</dbReference>
<gene>
    <name evidence="5" type="primary">rspR_19</name>
    <name evidence="5" type="ORF">SDC9_64842</name>
</gene>
<dbReference type="PANTHER" id="PTHR43537:SF24">
    <property type="entry name" value="GLUCONATE OPERON TRANSCRIPTIONAL REPRESSOR"/>
    <property type="match status" value="1"/>
</dbReference>
<dbReference type="Pfam" id="PF07729">
    <property type="entry name" value="FCD"/>
    <property type="match status" value="1"/>
</dbReference>
<organism evidence="5">
    <name type="scientific">bioreactor metagenome</name>
    <dbReference type="NCBI Taxonomy" id="1076179"/>
    <lineage>
        <taxon>unclassified sequences</taxon>
        <taxon>metagenomes</taxon>
        <taxon>ecological metagenomes</taxon>
    </lineage>
</organism>
<feature type="domain" description="HTH gntR-type" evidence="4">
    <location>
        <begin position="11"/>
        <end position="78"/>
    </location>
</feature>
<accession>A0A644XRN1</accession>
<sequence>MVIYLLTNNFSAATRKVYDYLYSEIIDNRLKPGTALSEVEISKSLHSSRSPVREAMMALENEGFVRRYPGRGCFVREITMRDVAEIFELRIILENAALARSYQYIDLDALERVEAEIRHISPDSSTKEYVRLDRQFHELITDNCGNERLMSFLHTLSGQIEWVRRLATAKPQRFDQFRQEHLALIDALKREDVELAQRLLTEHIRNVQASTEVVCIGLAAGGASASGRKG</sequence>
<dbReference type="InterPro" id="IPR000524">
    <property type="entry name" value="Tscrpt_reg_HTH_GntR"/>
</dbReference>
<dbReference type="InterPro" id="IPR036388">
    <property type="entry name" value="WH-like_DNA-bd_sf"/>
</dbReference>
<dbReference type="Gene3D" id="1.20.120.530">
    <property type="entry name" value="GntR ligand-binding domain-like"/>
    <property type="match status" value="1"/>
</dbReference>
<name>A0A644XRN1_9ZZZZ</name>
<dbReference type="GO" id="GO:0003700">
    <property type="term" value="F:DNA-binding transcription factor activity"/>
    <property type="evidence" value="ECO:0007669"/>
    <property type="project" value="InterPro"/>
</dbReference>
<dbReference type="InterPro" id="IPR036390">
    <property type="entry name" value="WH_DNA-bd_sf"/>
</dbReference>
<dbReference type="SUPFAM" id="SSF46785">
    <property type="entry name" value="Winged helix' DNA-binding domain"/>
    <property type="match status" value="1"/>
</dbReference>
<evidence type="ECO:0000256" key="1">
    <source>
        <dbReference type="ARBA" id="ARBA00023015"/>
    </source>
</evidence>
<evidence type="ECO:0000259" key="4">
    <source>
        <dbReference type="PROSITE" id="PS50949"/>
    </source>
</evidence>
<dbReference type="GO" id="GO:0003677">
    <property type="term" value="F:DNA binding"/>
    <property type="evidence" value="ECO:0007669"/>
    <property type="project" value="UniProtKB-KW"/>
</dbReference>
<dbReference type="AlphaFoldDB" id="A0A644XRN1"/>
<evidence type="ECO:0000256" key="3">
    <source>
        <dbReference type="ARBA" id="ARBA00023163"/>
    </source>
</evidence>
<dbReference type="SMART" id="SM00895">
    <property type="entry name" value="FCD"/>
    <property type="match status" value="1"/>
</dbReference>
<dbReference type="EMBL" id="VSSQ01002982">
    <property type="protein sequence ID" value="MPM18431.1"/>
    <property type="molecule type" value="Genomic_DNA"/>
</dbReference>
<dbReference type="InterPro" id="IPR008920">
    <property type="entry name" value="TF_FadR/GntR_C"/>
</dbReference>
<keyword evidence="2" id="KW-0238">DNA-binding</keyword>
<keyword evidence="3" id="KW-0804">Transcription</keyword>
<protein>
    <submittedName>
        <fullName evidence="5">HTH-type transcriptional repressor RspR</fullName>
    </submittedName>
</protein>